<keyword evidence="2" id="KW-1185">Reference proteome</keyword>
<sequence length="134" mass="15074">MAYASRLLREQSIAKKSFVEVMPRCPLLLCPVGDRWVRQRAIAPLLHAIPRAVAAAAPLSLPPRRSALSRSRHRFAGARCWSRTAVQPSAPEFRPPHRHPRCWFDVSPTRSRHLLSPLLLVIRPPAGATEARRP</sequence>
<reference evidence="1 2" key="1">
    <citation type="submission" date="2024-01" db="EMBL/GenBank/DDBJ databases">
        <title>Genome assemblies of Stephania.</title>
        <authorList>
            <person name="Yang L."/>
        </authorList>
    </citation>
    <scope>NUCLEOTIDE SEQUENCE [LARGE SCALE GENOMIC DNA]</scope>
    <source>
        <strain evidence="1">JXDWG</strain>
        <tissue evidence="1">Leaf</tissue>
    </source>
</reference>
<protein>
    <submittedName>
        <fullName evidence="1">Uncharacterized protein</fullName>
    </submittedName>
</protein>
<comment type="caution">
    <text evidence="1">The sequence shown here is derived from an EMBL/GenBank/DDBJ whole genome shotgun (WGS) entry which is preliminary data.</text>
</comment>
<evidence type="ECO:0000313" key="2">
    <source>
        <dbReference type="Proteomes" id="UP001419268"/>
    </source>
</evidence>
<proteinExistence type="predicted"/>
<accession>A0AAP0ERI7</accession>
<dbReference type="AlphaFoldDB" id="A0AAP0ERI7"/>
<gene>
    <name evidence="1" type="ORF">Scep_025992</name>
</gene>
<dbReference type="Proteomes" id="UP001419268">
    <property type="component" value="Unassembled WGS sequence"/>
</dbReference>
<name>A0AAP0ERI7_9MAGN</name>
<dbReference type="EMBL" id="JBBNAG010000011">
    <property type="protein sequence ID" value="KAK9094523.1"/>
    <property type="molecule type" value="Genomic_DNA"/>
</dbReference>
<organism evidence="1 2">
    <name type="scientific">Stephania cephalantha</name>
    <dbReference type="NCBI Taxonomy" id="152367"/>
    <lineage>
        <taxon>Eukaryota</taxon>
        <taxon>Viridiplantae</taxon>
        <taxon>Streptophyta</taxon>
        <taxon>Embryophyta</taxon>
        <taxon>Tracheophyta</taxon>
        <taxon>Spermatophyta</taxon>
        <taxon>Magnoliopsida</taxon>
        <taxon>Ranunculales</taxon>
        <taxon>Menispermaceae</taxon>
        <taxon>Menispermoideae</taxon>
        <taxon>Cissampelideae</taxon>
        <taxon>Stephania</taxon>
    </lineage>
</organism>
<evidence type="ECO:0000313" key="1">
    <source>
        <dbReference type="EMBL" id="KAK9094523.1"/>
    </source>
</evidence>